<dbReference type="EMBL" id="RYZI01000154">
    <property type="protein sequence ID" value="RWA09451.1"/>
    <property type="molecule type" value="Genomic_DNA"/>
</dbReference>
<dbReference type="STRING" id="363999.A0A439D4X2"/>
<reference evidence="1 2" key="1">
    <citation type="submission" date="2018-12" db="EMBL/GenBank/DDBJ databases">
        <title>Draft genome sequence of Xylaria grammica IHI A82.</title>
        <authorList>
            <person name="Buettner E."/>
            <person name="Kellner H."/>
        </authorList>
    </citation>
    <scope>NUCLEOTIDE SEQUENCE [LARGE SCALE GENOMIC DNA]</scope>
    <source>
        <strain evidence="1 2">IHI A82</strain>
    </source>
</reference>
<gene>
    <name evidence="1" type="ORF">EKO27_g5666</name>
</gene>
<comment type="caution">
    <text evidence="1">The sequence shown here is derived from an EMBL/GenBank/DDBJ whole genome shotgun (WGS) entry which is preliminary data.</text>
</comment>
<dbReference type="PANTHER" id="PTHR36847">
    <property type="entry name" value="AMIDOLIGASE ENZYME"/>
    <property type="match status" value="1"/>
</dbReference>
<dbReference type="PANTHER" id="PTHR36847:SF1">
    <property type="entry name" value="AMIDOLIGASE ENZYME"/>
    <property type="match status" value="1"/>
</dbReference>
<keyword evidence="2" id="KW-1185">Reference proteome</keyword>
<dbReference type="AlphaFoldDB" id="A0A439D4X2"/>
<name>A0A439D4X2_9PEZI</name>
<dbReference type="Pfam" id="PF12224">
    <property type="entry name" value="Amidoligase_2"/>
    <property type="match status" value="1"/>
</dbReference>
<protein>
    <recommendedName>
        <fullName evidence="3">Amidoligase enzyme</fullName>
    </recommendedName>
</protein>
<organism evidence="1 2">
    <name type="scientific">Xylaria grammica</name>
    <dbReference type="NCBI Taxonomy" id="363999"/>
    <lineage>
        <taxon>Eukaryota</taxon>
        <taxon>Fungi</taxon>
        <taxon>Dikarya</taxon>
        <taxon>Ascomycota</taxon>
        <taxon>Pezizomycotina</taxon>
        <taxon>Sordariomycetes</taxon>
        <taxon>Xylariomycetidae</taxon>
        <taxon>Xylariales</taxon>
        <taxon>Xylariaceae</taxon>
        <taxon>Xylaria</taxon>
    </lineage>
</organism>
<accession>A0A439D4X2</accession>
<dbReference type="InterPro" id="IPR022025">
    <property type="entry name" value="Amidoligase_2"/>
</dbReference>
<evidence type="ECO:0000313" key="1">
    <source>
        <dbReference type="EMBL" id="RWA09451.1"/>
    </source>
</evidence>
<dbReference type="Proteomes" id="UP000286045">
    <property type="component" value="Unassembled WGS sequence"/>
</dbReference>
<sequence length="420" mass="47414">MSAPPITGMAFGLEFELVVIPPSRAQNGPALPLTAEEICDAVPNLSSEKNRQRTVQDLRENHYPKIAPAESEKGQIGDMIVNWNNDNQEGKAFKTWQITYDSSVGPRKSGTPVIDYGISGWRNYVDCAAAKYGLEIISPVMRTDFTKPNHELMKENISSLYNFLRSTGCQVESNYSCSTHVHVSCKGASKWSWEDARRVALASFFWQRVIDLVIGDERAKGLTSARYCRKYPTRPEHKDASWETKWKYWVEAVYATKTLKDLIVLVNPNPNPQSQEPEFDRYYRWNFTNLLLLGSDEPNKLAERKIGTIEFRGPPGSPTAEDALKWADFATHFVWAATEKGSRDYFQKTLGGAKFYKNKPQAVWNEFLKFIDLPETLFPEANTAVAENEAAMNALPSLEGQTVQSLVPQQIEVAVEQKAI</sequence>
<evidence type="ECO:0008006" key="3">
    <source>
        <dbReference type="Google" id="ProtNLM"/>
    </source>
</evidence>
<proteinExistence type="predicted"/>
<evidence type="ECO:0000313" key="2">
    <source>
        <dbReference type="Proteomes" id="UP000286045"/>
    </source>
</evidence>